<keyword evidence="5" id="KW-0010">Activator</keyword>
<dbReference type="GeneID" id="136823784"/>
<proteinExistence type="inferred from homology"/>
<keyword evidence="6" id="KW-0804">Transcription</keyword>
<organism evidence="12 13">
    <name type="scientific">Clytia hemisphaerica</name>
    <dbReference type="NCBI Taxonomy" id="252671"/>
    <lineage>
        <taxon>Eukaryota</taxon>
        <taxon>Metazoa</taxon>
        <taxon>Cnidaria</taxon>
        <taxon>Hydrozoa</taxon>
        <taxon>Hydroidolina</taxon>
        <taxon>Leptothecata</taxon>
        <taxon>Obeliida</taxon>
        <taxon>Clytiidae</taxon>
        <taxon>Clytia</taxon>
    </lineage>
</organism>
<evidence type="ECO:0000256" key="10">
    <source>
        <dbReference type="SAM" id="MobiDB-lite"/>
    </source>
</evidence>
<keyword evidence="7 9" id="KW-0539">Nucleus</keyword>
<feature type="compositionally biased region" description="Polar residues" evidence="10">
    <location>
        <begin position="198"/>
        <end position="208"/>
    </location>
</feature>
<evidence type="ECO:0000256" key="1">
    <source>
        <dbReference type="ARBA" id="ARBA00004123"/>
    </source>
</evidence>
<dbReference type="GO" id="GO:0070847">
    <property type="term" value="C:core mediator complex"/>
    <property type="evidence" value="ECO:0007669"/>
    <property type="project" value="TreeGrafter"/>
</dbReference>
<evidence type="ECO:0000256" key="4">
    <source>
        <dbReference type="ARBA" id="ARBA00023015"/>
    </source>
</evidence>
<dbReference type="CDD" id="cd00183">
    <property type="entry name" value="TFIIS_I"/>
    <property type="match status" value="1"/>
</dbReference>
<feature type="compositionally biased region" description="Basic residues" evidence="10">
    <location>
        <begin position="133"/>
        <end position="147"/>
    </location>
</feature>
<dbReference type="AlphaFoldDB" id="A0A7M5WIJ2"/>
<evidence type="ECO:0000256" key="8">
    <source>
        <dbReference type="ARBA" id="ARBA00031968"/>
    </source>
</evidence>
<evidence type="ECO:0000256" key="6">
    <source>
        <dbReference type="ARBA" id="ARBA00023163"/>
    </source>
</evidence>
<comment type="subcellular location">
    <subcellularLocation>
        <location evidence="1 9">Nucleus</location>
    </subcellularLocation>
</comment>
<dbReference type="SUPFAM" id="SSF47676">
    <property type="entry name" value="Conserved domain common to transcription factors TFIIS, elongin A, CRSP70"/>
    <property type="match status" value="1"/>
</dbReference>
<dbReference type="InterPro" id="IPR042376">
    <property type="entry name" value="MED26"/>
</dbReference>
<feature type="compositionally biased region" description="Polar residues" evidence="10">
    <location>
        <begin position="87"/>
        <end position="104"/>
    </location>
</feature>
<dbReference type="InterPro" id="IPR003617">
    <property type="entry name" value="TFIIS/CRSP70_N_sub"/>
</dbReference>
<dbReference type="InterPro" id="IPR035441">
    <property type="entry name" value="TFIIS/LEDGF_dom_sf"/>
</dbReference>
<dbReference type="GO" id="GO:0010628">
    <property type="term" value="P:positive regulation of gene expression"/>
    <property type="evidence" value="ECO:0007669"/>
    <property type="project" value="TreeGrafter"/>
</dbReference>
<dbReference type="PROSITE" id="PS51319">
    <property type="entry name" value="TFIIS_N"/>
    <property type="match status" value="1"/>
</dbReference>
<dbReference type="InterPro" id="IPR017923">
    <property type="entry name" value="TFIIS_N"/>
</dbReference>
<evidence type="ECO:0000313" key="13">
    <source>
        <dbReference type="Proteomes" id="UP000594262"/>
    </source>
</evidence>
<dbReference type="GO" id="GO:0016592">
    <property type="term" value="C:mediator complex"/>
    <property type="evidence" value="ECO:0007669"/>
    <property type="project" value="InterPro"/>
</dbReference>
<dbReference type="EnsemblMetazoa" id="CLYHEMT001922.1">
    <property type="protein sequence ID" value="CLYHEMP001922.1"/>
    <property type="gene ID" value="CLYHEMG001922"/>
</dbReference>
<dbReference type="Gene3D" id="1.20.930.10">
    <property type="entry name" value="Conserved domain common to transcription factors TFIIS, elongin A, CRSP70"/>
    <property type="match status" value="1"/>
</dbReference>
<name>A0A7M5WIJ2_9CNID</name>
<evidence type="ECO:0000259" key="11">
    <source>
        <dbReference type="PROSITE" id="PS51319"/>
    </source>
</evidence>
<keyword evidence="13" id="KW-1185">Reference proteome</keyword>
<dbReference type="SMART" id="SM00509">
    <property type="entry name" value="TFS2N"/>
    <property type="match status" value="1"/>
</dbReference>
<feature type="domain" description="TFIIS N-terminal" evidence="11">
    <location>
        <begin position="7"/>
        <end position="84"/>
    </location>
</feature>
<dbReference type="GO" id="GO:0003712">
    <property type="term" value="F:transcription coregulator activity"/>
    <property type="evidence" value="ECO:0007669"/>
    <property type="project" value="TreeGrafter"/>
</dbReference>
<evidence type="ECO:0000256" key="5">
    <source>
        <dbReference type="ARBA" id="ARBA00023159"/>
    </source>
</evidence>
<feature type="region of interest" description="Disordered" evidence="10">
    <location>
        <begin position="254"/>
        <end position="281"/>
    </location>
</feature>
<keyword evidence="4" id="KW-0805">Transcription regulation</keyword>
<dbReference type="Proteomes" id="UP000594262">
    <property type="component" value="Unplaced"/>
</dbReference>
<dbReference type="GO" id="GO:0006357">
    <property type="term" value="P:regulation of transcription by RNA polymerase II"/>
    <property type="evidence" value="ECO:0007669"/>
    <property type="project" value="InterPro"/>
</dbReference>
<evidence type="ECO:0000256" key="9">
    <source>
        <dbReference type="PROSITE-ProRule" id="PRU00649"/>
    </source>
</evidence>
<evidence type="ECO:0000313" key="12">
    <source>
        <dbReference type="EnsemblMetazoa" id="CLYHEMP001922.1"/>
    </source>
</evidence>
<accession>A0A7M5WIJ2</accession>
<dbReference type="RefSeq" id="XP_066936055.1">
    <property type="nucleotide sequence ID" value="XM_067079954.1"/>
</dbReference>
<comment type="similarity">
    <text evidence="2">Belongs to the Mediator complex subunit 26 family.</text>
</comment>
<dbReference type="PANTHER" id="PTHR15201:SF1">
    <property type="entry name" value="MEDIATOR OF RNA POLYMERASE II TRANSCRIPTION SUBUNIT 26"/>
    <property type="match status" value="1"/>
</dbReference>
<evidence type="ECO:0000256" key="7">
    <source>
        <dbReference type="ARBA" id="ARBA00023242"/>
    </source>
</evidence>
<feature type="compositionally biased region" description="Basic and acidic residues" evidence="10">
    <location>
        <begin position="254"/>
        <end position="272"/>
    </location>
</feature>
<reference evidence="12" key="1">
    <citation type="submission" date="2021-01" db="UniProtKB">
        <authorList>
            <consortium name="EnsemblMetazoa"/>
        </authorList>
    </citation>
    <scope>IDENTIFICATION</scope>
</reference>
<feature type="region of interest" description="Disordered" evidence="10">
    <location>
        <begin position="87"/>
        <end position="242"/>
    </location>
</feature>
<feature type="compositionally biased region" description="Low complexity" evidence="10">
    <location>
        <begin position="219"/>
        <end position="237"/>
    </location>
</feature>
<evidence type="ECO:0000256" key="2">
    <source>
        <dbReference type="ARBA" id="ARBA00009681"/>
    </source>
</evidence>
<dbReference type="PANTHER" id="PTHR15201">
    <property type="entry name" value="CRSP70"/>
    <property type="match status" value="1"/>
</dbReference>
<dbReference type="Pfam" id="PF08711">
    <property type="entry name" value="Med26"/>
    <property type="match status" value="1"/>
</dbReference>
<protein>
    <recommendedName>
        <fullName evidence="3">Mediator of RNA polymerase II transcription subunit 26</fullName>
    </recommendedName>
    <alternativeName>
        <fullName evidence="8">Mediator complex subunit 26</fullName>
    </alternativeName>
</protein>
<feature type="compositionally biased region" description="Low complexity" evidence="10">
    <location>
        <begin position="148"/>
        <end position="162"/>
    </location>
</feature>
<evidence type="ECO:0000256" key="3">
    <source>
        <dbReference type="ARBA" id="ARBA00019686"/>
    </source>
</evidence>
<dbReference type="OrthoDB" id="550309at2759"/>
<sequence length="378" mass="42169">MPPTAKEVKARLKKAIDEEGNVLNIEAVNEMTSWLEKITITAEVLQETGIGLKMNNLRKKVKNNELAKRIKTLIRKWKEDLEKLKTNNGLDTTQGKQNSKQNNPIGVKRKFNNTEDVKLRTSSPKVHSPSLAQRKHQSSPNRNHTRSPHPSTSSPRVSTSQSANRISSPSTLSPKRSNSRPASRNNVSSPLSKKHARNTPSPLVTNHTNTKETIPDSRNNNCSLNNQNNKTKANNENGVHDIDKKNSIEVAKEQFDLNNKDTDTRIQEDRISSIDSGYQGTLSDEFSPTELSPADKFVPIDKPPEILHSPPPPSPSSFEAIEEENLEVNRKDYVDNPTSPSVVADGVNGLYDDSDNFCTWTDEVNHGEFAVLPYVILD</sequence>
<feature type="compositionally biased region" description="Polar residues" evidence="10">
    <location>
        <begin position="163"/>
        <end position="191"/>
    </location>
</feature>